<proteinExistence type="inferred from homology"/>
<keyword evidence="5 18" id="KW-0812">Transmembrane</keyword>
<evidence type="ECO:0000256" key="3">
    <source>
        <dbReference type="ARBA" id="ARBA00010617"/>
    </source>
</evidence>
<dbReference type="PRINTS" id="PR00385">
    <property type="entry name" value="P450"/>
</dbReference>
<dbReference type="PANTHER" id="PTHR47947">
    <property type="entry name" value="CYTOCHROME P450 82C3-RELATED"/>
    <property type="match status" value="1"/>
</dbReference>
<evidence type="ECO:0000256" key="18">
    <source>
        <dbReference type="SAM" id="Phobius"/>
    </source>
</evidence>
<sequence>MATQMLFFYTSLLSFILILTLHKILTTTRKRPDPNFPPIHPGSLPIIGHVHLFKTLLHRTLHDFSHNVGPIFTVLFGRRHVVVVSSATLVEECFNKNDIVFANRPGVAVNRRSLGFSPTSVIGAPYSLHWRNLRKLCDLEVFAPSRLASFLSIRVEERDIMIADLYKASATGFAKVNIETKIVELTFNNIMRMLAGKRYYGEEVKDDEEAKRFRDLTKEALELTGSSNPGEIFPFLNWVGLNGLEKKLAAHSRRTDEFMQGLLDEHRKGKRQNTMVDRLLALQETEPDYYSDEVITGLIIALIIAGTDASVVTTEWVMSLLLNHPDVMVKAQQELDMHVGPDRMVEEQDLPKLSYLHCIILETLRLYPSVPMLVPHTPSQDCQIGGYNIPKDTMVLVNAWSIHRDPKVWDEPLSFKPERFECFEVENHKLLPFGMGRRACPGAGLAQKFVGLALGSLIQCFDWERPSEEKIDMTESAGTTLAKAKPLEALCKPRDVMEKLMKKVSGV</sequence>
<keyword evidence="20" id="KW-1185">Reference proteome</keyword>
<evidence type="ECO:0000256" key="10">
    <source>
        <dbReference type="ARBA" id="ARBA00023033"/>
    </source>
</evidence>
<dbReference type="GO" id="GO:0046872">
    <property type="term" value="F:metal ion binding"/>
    <property type="evidence" value="ECO:0007669"/>
    <property type="project" value="UniProtKB-KW"/>
</dbReference>
<gene>
    <name evidence="19" type="ORF">CASFOL_011499</name>
</gene>
<dbReference type="FunFam" id="1.10.630.10:FF:000023">
    <property type="entry name" value="Cytochrome P450 family protein"/>
    <property type="match status" value="1"/>
</dbReference>
<evidence type="ECO:0000256" key="15">
    <source>
        <dbReference type="ARBA" id="ARBA00066876"/>
    </source>
</evidence>
<evidence type="ECO:0000256" key="1">
    <source>
        <dbReference type="ARBA" id="ARBA00001971"/>
    </source>
</evidence>
<comment type="cofactor">
    <cofactor evidence="1 16">
        <name>heme</name>
        <dbReference type="ChEBI" id="CHEBI:30413"/>
    </cofactor>
</comment>
<comment type="similarity">
    <text evidence="3 17">Belongs to the cytochrome P450 family.</text>
</comment>
<evidence type="ECO:0000256" key="13">
    <source>
        <dbReference type="ARBA" id="ARBA00052057"/>
    </source>
</evidence>
<keyword evidence="10 17" id="KW-0503">Monooxygenase</keyword>
<keyword evidence="8 17" id="KW-0560">Oxidoreductase</keyword>
<keyword evidence="11 18" id="KW-0472">Membrane</keyword>
<feature type="transmembrane region" description="Helical" evidence="18">
    <location>
        <begin position="6"/>
        <end position="25"/>
    </location>
</feature>
<dbReference type="CDD" id="cd20653">
    <property type="entry name" value="CYP81"/>
    <property type="match status" value="1"/>
</dbReference>
<dbReference type="PANTHER" id="PTHR47947:SF26">
    <property type="entry name" value="CYTOCHROME P450"/>
    <property type="match status" value="1"/>
</dbReference>
<evidence type="ECO:0000256" key="8">
    <source>
        <dbReference type="ARBA" id="ARBA00023002"/>
    </source>
</evidence>
<protein>
    <recommendedName>
        <fullName evidence="15">(+)-piperitol/(+)-sesamin synthase</fullName>
        <ecNumber evidence="15">1.14.19.74</ecNumber>
    </recommendedName>
</protein>
<evidence type="ECO:0000256" key="5">
    <source>
        <dbReference type="ARBA" id="ARBA00022692"/>
    </source>
</evidence>
<comment type="caution">
    <text evidence="19">The sequence shown here is derived from an EMBL/GenBank/DDBJ whole genome shotgun (WGS) entry which is preliminary data.</text>
</comment>
<dbReference type="PRINTS" id="PR00463">
    <property type="entry name" value="EP450I"/>
</dbReference>
<dbReference type="AlphaFoldDB" id="A0ABD3DWN5"/>
<dbReference type="InterPro" id="IPR017972">
    <property type="entry name" value="Cyt_P450_CS"/>
</dbReference>
<evidence type="ECO:0000256" key="17">
    <source>
        <dbReference type="RuleBase" id="RU000461"/>
    </source>
</evidence>
<accession>A0ABD3DWN5</accession>
<evidence type="ECO:0000256" key="12">
    <source>
        <dbReference type="ARBA" id="ARBA00052022"/>
    </source>
</evidence>
<organism evidence="19 20">
    <name type="scientific">Castilleja foliolosa</name>
    <dbReference type="NCBI Taxonomy" id="1961234"/>
    <lineage>
        <taxon>Eukaryota</taxon>
        <taxon>Viridiplantae</taxon>
        <taxon>Streptophyta</taxon>
        <taxon>Embryophyta</taxon>
        <taxon>Tracheophyta</taxon>
        <taxon>Spermatophyta</taxon>
        <taxon>Magnoliopsida</taxon>
        <taxon>eudicotyledons</taxon>
        <taxon>Gunneridae</taxon>
        <taxon>Pentapetalae</taxon>
        <taxon>asterids</taxon>
        <taxon>lamiids</taxon>
        <taxon>Lamiales</taxon>
        <taxon>Orobanchaceae</taxon>
        <taxon>Pedicularideae</taxon>
        <taxon>Castillejinae</taxon>
        <taxon>Castilleja</taxon>
    </lineage>
</organism>
<evidence type="ECO:0000256" key="2">
    <source>
        <dbReference type="ARBA" id="ARBA00004167"/>
    </source>
</evidence>
<dbReference type="GO" id="GO:0016020">
    <property type="term" value="C:membrane"/>
    <property type="evidence" value="ECO:0007669"/>
    <property type="project" value="UniProtKB-SubCell"/>
</dbReference>
<evidence type="ECO:0000256" key="16">
    <source>
        <dbReference type="PIRSR" id="PIRSR602401-1"/>
    </source>
</evidence>
<dbReference type="InterPro" id="IPR036396">
    <property type="entry name" value="Cyt_P450_sf"/>
</dbReference>
<keyword evidence="6 16" id="KW-0479">Metal-binding</keyword>
<dbReference type="InterPro" id="IPR001128">
    <property type="entry name" value="Cyt_P450"/>
</dbReference>
<dbReference type="InterPro" id="IPR050651">
    <property type="entry name" value="Plant_Cytochrome_P450_Monoox"/>
</dbReference>
<dbReference type="SUPFAM" id="SSF48264">
    <property type="entry name" value="Cytochrome P450"/>
    <property type="match status" value="1"/>
</dbReference>
<evidence type="ECO:0000256" key="9">
    <source>
        <dbReference type="ARBA" id="ARBA00023004"/>
    </source>
</evidence>
<evidence type="ECO:0000256" key="4">
    <source>
        <dbReference type="ARBA" id="ARBA00022617"/>
    </source>
</evidence>
<dbReference type="PROSITE" id="PS00086">
    <property type="entry name" value="CYTOCHROME_P450"/>
    <property type="match status" value="1"/>
</dbReference>
<evidence type="ECO:0000313" key="19">
    <source>
        <dbReference type="EMBL" id="KAL3646319.1"/>
    </source>
</evidence>
<evidence type="ECO:0000256" key="14">
    <source>
        <dbReference type="ARBA" id="ARBA00056759"/>
    </source>
</evidence>
<dbReference type="Proteomes" id="UP001632038">
    <property type="component" value="Unassembled WGS sequence"/>
</dbReference>
<keyword evidence="7 18" id="KW-1133">Transmembrane helix</keyword>
<comment type="catalytic activity">
    <reaction evidence="12">
        <text>(+)-pinoresinol + reduced [NADPH--hemoprotein reductase] + O2 = (+)-piperitol + oxidized [NADPH--hemoprotein reductase] + 2 H2O + H(+)</text>
        <dbReference type="Rhea" id="RHEA:56776"/>
        <dbReference type="Rhea" id="RHEA-COMP:11964"/>
        <dbReference type="Rhea" id="RHEA-COMP:11965"/>
        <dbReference type="ChEBI" id="CHEBI:40"/>
        <dbReference type="ChEBI" id="CHEBI:15377"/>
        <dbReference type="ChEBI" id="CHEBI:15378"/>
        <dbReference type="ChEBI" id="CHEBI:15379"/>
        <dbReference type="ChEBI" id="CHEBI:57618"/>
        <dbReference type="ChEBI" id="CHEBI:58210"/>
        <dbReference type="ChEBI" id="CHEBI:141003"/>
        <dbReference type="EC" id="1.14.19.74"/>
    </reaction>
    <physiologicalReaction direction="left-to-right" evidence="12">
        <dbReference type="Rhea" id="RHEA:56777"/>
    </physiologicalReaction>
</comment>
<dbReference type="GO" id="GO:0102915">
    <property type="term" value="F:piperitol synthase activity"/>
    <property type="evidence" value="ECO:0007669"/>
    <property type="project" value="UniProtKB-EC"/>
</dbReference>
<evidence type="ECO:0000256" key="6">
    <source>
        <dbReference type="ARBA" id="ARBA00022723"/>
    </source>
</evidence>
<comment type="subcellular location">
    <subcellularLocation>
        <location evidence="2">Membrane</location>
        <topology evidence="2">Single-pass membrane protein</topology>
    </subcellularLocation>
</comment>
<keyword evidence="9 16" id="KW-0408">Iron</keyword>
<evidence type="ECO:0000256" key="11">
    <source>
        <dbReference type="ARBA" id="ARBA00023136"/>
    </source>
</evidence>
<reference evidence="20" key="1">
    <citation type="journal article" date="2024" name="IScience">
        <title>Strigolactones Initiate the Formation of Haustorium-like Structures in Castilleja.</title>
        <authorList>
            <person name="Buerger M."/>
            <person name="Peterson D."/>
            <person name="Chory J."/>
        </authorList>
    </citation>
    <scope>NUCLEOTIDE SEQUENCE [LARGE SCALE GENOMIC DNA]</scope>
</reference>
<dbReference type="Pfam" id="PF00067">
    <property type="entry name" value="p450"/>
    <property type="match status" value="1"/>
</dbReference>
<dbReference type="InterPro" id="IPR002401">
    <property type="entry name" value="Cyt_P450_E_grp-I"/>
</dbReference>
<dbReference type="Gene3D" id="1.10.630.10">
    <property type="entry name" value="Cytochrome P450"/>
    <property type="match status" value="1"/>
</dbReference>
<dbReference type="EC" id="1.14.19.74" evidence="15"/>
<feature type="binding site" description="axial binding residue" evidence="16">
    <location>
        <position position="440"/>
    </location>
    <ligand>
        <name>heme</name>
        <dbReference type="ChEBI" id="CHEBI:30413"/>
    </ligand>
    <ligandPart>
        <name>Fe</name>
        <dbReference type="ChEBI" id="CHEBI:18248"/>
    </ligandPart>
</feature>
<evidence type="ECO:0000256" key="7">
    <source>
        <dbReference type="ARBA" id="ARBA00022989"/>
    </source>
</evidence>
<comment type="function">
    <text evidence="14">Involved in the biosynthesis of (+)-sesamin, a furofuran class lignan. Functions in a dual catalytic mode. Catalyzes the synthesis of (+)-sesamin from (+)- pinoresinol by formation of two successive methylenedioxy bridges on (+)-pinoresinol and (+)-piperitol, respectively.</text>
</comment>
<evidence type="ECO:0000313" key="20">
    <source>
        <dbReference type="Proteomes" id="UP001632038"/>
    </source>
</evidence>
<dbReference type="EMBL" id="JAVIJP010000013">
    <property type="protein sequence ID" value="KAL3646319.1"/>
    <property type="molecule type" value="Genomic_DNA"/>
</dbReference>
<name>A0ABD3DWN5_9LAMI</name>
<keyword evidence="4 16" id="KW-0349">Heme</keyword>
<comment type="catalytic activity">
    <reaction evidence="13">
        <text>(+)-piperitol + reduced [NADPH--hemoprotein reductase] + O2 = (+)-sesamin + oxidized [NADPH--hemoprotein reductase] + 2 H2O + H(+)</text>
        <dbReference type="Rhea" id="RHEA:56780"/>
        <dbReference type="Rhea" id="RHEA-COMP:11964"/>
        <dbReference type="Rhea" id="RHEA-COMP:11965"/>
        <dbReference type="ChEBI" id="CHEBI:15377"/>
        <dbReference type="ChEBI" id="CHEBI:15378"/>
        <dbReference type="ChEBI" id="CHEBI:15379"/>
        <dbReference type="ChEBI" id="CHEBI:57618"/>
        <dbReference type="ChEBI" id="CHEBI:58210"/>
        <dbReference type="ChEBI" id="CHEBI:66470"/>
        <dbReference type="ChEBI" id="CHEBI:141003"/>
        <dbReference type="EC" id="1.14.19.74"/>
    </reaction>
    <physiologicalReaction direction="left-to-right" evidence="13">
        <dbReference type="Rhea" id="RHEA:56781"/>
    </physiologicalReaction>
</comment>